<name>G0U920_TRYVY</name>
<dbReference type="AlphaFoldDB" id="G0U920"/>
<proteinExistence type="predicted"/>
<dbReference type="VEuPathDB" id="TriTrypDB:TvY486_1115870"/>
<sequence length="118" mass="12485">MDSLASEACPQQQSSAADTGRTRPLAAGQVNRAVSAVLPEGMYVSRDARIALQKAATVAVFYLACLAEDERSRESKRRVTLSSNDIKAALKAGGMGHLLPLLSGGQMKRVRSGNGLQQ</sequence>
<protein>
    <recommendedName>
        <fullName evidence="3">Transcription factor CBF/NF-Y/archaeal histone domain-containing protein</fullName>
    </recommendedName>
</protein>
<organism evidence="2">
    <name type="scientific">Trypanosoma vivax (strain Y486)</name>
    <dbReference type="NCBI Taxonomy" id="1055687"/>
    <lineage>
        <taxon>Eukaryota</taxon>
        <taxon>Discoba</taxon>
        <taxon>Euglenozoa</taxon>
        <taxon>Kinetoplastea</taxon>
        <taxon>Metakinetoplastina</taxon>
        <taxon>Trypanosomatida</taxon>
        <taxon>Trypanosomatidae</taxon>
        <taxon>Trypanosoma</taxon>
        <taxon>Duttonella</taxon>
    </lineage>
</organism>
<gene>
    <name evidence="2" type="ORF">TVY486_1115870</name>
</gene>
<dbReference type="OMA" id="NHMKRIR"/>
<evidence type="ECO:0008006" key="3">
    <source>
        <dbReference type="Google" id="ProtNLM"/>
    </source>
</evidence>
<evidence type="ECO:0000313" key="2">
    <source>
        <dbReference type="EMBL" id="CCC54103.1"/>
    </source>
</evidence>
<reference evidence="2" key="1">
    <citation type="journal article" date="2012" name="Proc. Natl. Acad. Sci. U.S.A.">
        <title>Antigenic diversity is generated by distinct evolutionary mechanisms in African trypanosome species.</title>
        <authorList>
            <person name="Jackson A.P."/>
            <person name="Berry A."/>
            <person name="Aslett M."/>
            <person name="Allison H.C."/>
            <person name="Burton P."/>
            <person name="Vavrova-Anderson J."/>
            <person name="Brown R."/>
            <person name="Browne H."/>
            <person name="Corton N."/>
            <person name="Hauser H."/>
            <person name="Gamble J."/>
            <person name="Gilderthorp R."/>
            <person name="Marcello L."/>
            <person name="McQuillan J."/>
            <person name="Otto T.D."/>
            <person name="Quail M.A."/>
            <person name="Sanders M.J."/>
            <person name="van Tonder A."/>
            <person name="Ginger M.L."/>
            <person name="Field M.C."/>
            <person name="Barry J.D."/>
            <person name="Hertz-Fowler C."/>
            <person name="Berriman M."/>
        </authorList>
    </citation>
    <scope>NUCLEOTIDE SEQUENCE</scope>
    <source>
        <strain evidence="2">Y486</strain>
    </source>
</reference>
<dbReference type="CDD" id="cd22928">
    <property type="entry name" value="HFD_POLE3_DPB4"/>
    <property type="match status" value="1"/>
</dbReference>
<dbReference type="SUPFAM" id="SSF47113">
    <property type="entry name" value="Histone-fold"/>
    <property type="match status" value="1"/>
</dbReference>
<dbReference type="EMBL" id="HE573027">
    <property type="protein sequence ID" value="CCC54103.1"/>
    <property type="molecule type" value="Genomic_DNA"/>
</dbReference>
<dbReference type="Gene3D" id="1.10.20.10">
    <property type="entry name" value="Histone, subunit A"/>
    <property type="match status" value="1"/>
</dbReference>
<dbReference type="GO" id="GO:0046982">
    <property type="term" value="F:protein heterodimerization activity"/>
    <property type="evidence" value="ECO:0007669"/>
    <property type="project" value="InterPro"/>
</dbReference>
<evidence type="ECO:0000256" key="1">
    <source>
        <dbReference type="SAM" id="MobiDB-lite"/>
    </source>
</evidence>
<accession>G0U920</accession>
<dbReference type="InterPro" id="IPR009072">
    <property type="entry name" value="Histone-fold"/>
</dbReference>
<feature type="region of interest" description="Disordered" evidence="1">
    <location>
        <begin position="1"/>
        <end position="24"/>
    </location>
</feature>